<comment type="similarity">
    <text evidence="1">Belongs to the LovG family.</text>
</comment>
<dbReference type="GO" id="GO:0016787">
    <property type="term" value="F:hydrolase activity"/>
    <property type="evidence" value="ECO:0007669"/>
    <property type="project" value="UniProtKB-KW"/>
</dbReference>
<dbReference type="Gene3D" id="3.40.50.1820">
    <property type="entry name" value="alpha/beta hydrolase"/>
    <property type="match status" value="1"/>
</dbReference>
<gene>
    <name evidence="4" type="ORF">M406DRAFT_336663</name>
</gene>
<feature type="domain" description="Serine hydrolase" evidence="3">
    <location>
        <begin position="13"/>
        <end position="251"/>
    </location>
</feature>
<comment type="caution">
    <text evidence="4">The sequence shown here is derived from an EMBL/GenBank/DDBJ whole genome shotgun (WGS) entry which is preliminary data.</text>
</comment>
<dbReference type="GO" id="GO:0044550">
    <property type="term" value="P:secondary metabolite biosynthetic process"/>
    <property type="evidence" value="ECO:0007669"/>
    <property type="project" value="TreeGrafter"/>
</dbReference>
<sequence>MTVSCDSEQLRLPRILCLHGGGSNARVFRAQCRSITVILGTHFRFVFVDAPFLSQAGPCVLSVYNGWGPFRRWLRWTDDHPEMDAAAATAAIEKSIQLAIEQDDALGATGEVVALLGFSQGAKMAASMLYRQQVRMMRKKKEPEMGLAQGTNAMCFRFGVLLAGRGPLVAMDPEFLSRSSLPDTSALSGVDSGYSDVNDKGEHTLHIPTLHVHGLQDPGINCHRRLYERYCDGATTRLVEWNGDHRVPIKTCDVIAVVGEIMSLARQTGVLGAWNYLEVDEKLL</sequence>
<dbReference type="EMBL" id="MU032344">
    <property type="protein sequence ID" value="KAF3771156.1"/>
    <property type="molecule type" value="Genomic_DNA"/>
</dbReference>
<keyword evidence="5" id="KW-1185">Reference proteome</keyword>
<dbReference type="RefSeq" id="XP_040782117.1">
    <property type="nucleotide sequence ID" value="XM_040921172.1"/>
</dbReference>
<proteinExistence type="inferred from homology"/>
<evidence type="ECO:0000259" key="3">
    <source>
        <dbReference type="Pfam" id="PF03959"/>
    </source>
</evidence>
<dbReference type="OrthoDB" id="2094269at2759"/>
<dbReference type="GeneID" id="63838301"/>
<evidence type="ECO:0000313" key="5">
    <source>
        <dbReference type="Proteomes" id="UP000803844"/>
    </source>
</evidence>
<dbReference type="PANTHER" id="PTHR48070">
    <property type="entry name" value="ESTERASE OVCA2"/>
    <property type="match status" value="1"/>
</dbReference>
<dbReference type="GO" id="GO:0005634">
    <property type="term" value="C:nucleus"/>
    <property type="evidence" value="ECO:0007669"/>
    <property type="project" value="TreeGrafter"/>
</dbReference>
<dbReference type="InterPro" id="IPR029058">
    <property type="entry name" value="AB_hydrolase_fold"/>
</dbReference>
<evidence type="ECO:0000256" key="1">
    <source>
        <dbReference type="ARBA" id="ARBA00005863"/>
    </source>
</evidence>
<reference evidence="4" key="1">
    <citation type="journal article" date="2020" name="Phytopathology">
        <title>Genome sequence of the chestnut blight fungus Cryphonectria parasitica EP155: A fundamental resource for an archetypical invasive plant pathogen.</title>
        <authorList>
            <person name="Crouch J.A."/>
            <person name="Dawe A."/>
            <person name="Aerts A."/>
            <person name="Barry K."/>
            <person name="Churchill A.C.L."/>
            <person name="Grimwood J."/>
            <person name="Hillman B."/>
            <person name="Milgroom M.G."/>
            <person name="Pangilinan J."/>
            <person name="Smith M."/>
            <person name="Salamov A."/>
            <person name="Schmutz J."/>
            <person name="Yadav J."/>
            <person name="Grigoriev I.V."/>
            <person name="Nuss D."/>
        </authorList>
    </citation>
    <scope>NUCLEOTIDE SEQUENCE</scope>
    <source>
        <strain evidence="4">EP155</strain>
    </source>
</reference>
<name>A0A9P5CVJ5_CRYP1</name>
<dbReference type="AlphaFoldDB" id="A0A9P5CVJ5"/>
<dbReference type="Proteomes" id="UP000803844">
    <property type="component" value="Unassembled WGS sequence"/>
</dbReference>
<dbReference type="InterPro" id="IPR050593">
    <property type="entry name" value="LovG"/>
</dbReference>
<dbReference type="GO" id="GO:0005737">
    <property type="term" value="C:cytoplasm"/>
    <property type="evidence" value="ECO:0007669"/>
    <property type="project" value="TreeGrafter"/>
</dbReference>
<protein>
    <recommendedName>
        <fullName evidence="3">Serine hydrolase domain-containing protein</fullName>
    </recommendedName>
</protein>
<dbReference type="Pfam" id="PF03959">
    <property type="entry name" value="FSH1"/>
    <property type="match status" value="1"/>
</dbReference>
<accession>A0A9P5CVJ5</accession>
<evidence type="ECO:0000313" key="4">
    <source>
        <dbReference type="EMBL" id="KAF3771156.1"/>
    </source>
</evidence>
<dbReference type="PANTHER" id="PTHR48070:SF3">
    <property type="entry name" value="ESTERASE DBAE-RELATED"/>
    <property type="match status" value="1"/>
</dbReference>
<keyword evidence="2" id="KW-0378">Hydrolase</keyword>
<organism evidence="4 5">
    <name type="scientific">Cryphonectria parasitica (strain ATCC 38755 / EP155)</name>
    <dbReference type="NCBI Taxonomy" id="660469"/>
    <lineage>
        <taxon>Eukaryota</taxon>
        <taxon>Fungi</taxon>
        <taxon>Dikarya</taxon>
        <taxon>Ascomycota</taxon>
        <taxon>Pezizomycotina</taxon>
        <taxon>Sordariomycetes</taxon>
        <taxon>Sordariomycetidae</taxon>
        <taxon>Diaporthales</taxon>
        <taxon>Cryphonectriaceae</taxon>
        <taxon>Cryphonectria-Endothia species complex</taxon>
        <taxon>Cryphonectria</taxon>
    </lineage>
</organism>
<dbReference type="InterPro" id="IPR005645">
    <property type="entry name" value="FSH-like_dom"/>
</dbReference>
<dbReference type="SUPFAM" id="SSF53474">
    <property type="entry name" value="alpha/beta-Hydrolases"/>
    <property type="match status" value="1"/>
</dbReference>
<evidence type="ECO:0000256" key="2">
    <source>
        <dbReference type="ARBA" id="ARBA00022801"/>
    </source>
</evidence>